<organism evidence="2 3">
    <name type="scientific">Coccomyxa viridis</name>
    <dbReference type="NCBI Taxonomy" id="1274662"/>
    <lineage>
        <taxon>Eukaryota</taxon>
        <taxon>Viridiplantae</taxon>
        <taxon>Chlorophyta</taxon>
        <taxon>core chlorophytes</taxon>
        <taxon>Trebouxiophyceae</taxon>
        <taxon>Trebouxiophyceae incertae sedis</taxon>
        <taxon>Coccomyxaceae</taxon>
        <taxon>Coccomyxa</taxon>
    </lineage>
</organism>
<accession>A0ABP1FHN2</accession>
<keyword evidence="3" id="KW-1185">Reference proteome</keyword>
<comment type="caution">
    <text evidence="2">The sequence shown here is derived from an EMBL/GenBank/DDBJ whole genome shotgun (WGS) entry which is preliminary data.</text>
</comment>
<proteinExistence type="predicted"/>
<evidence type="ECO:0000313" key="2">
    <source>
        <dbReference type="EMBL" id="CAL5219406.1"/>
    </source>
</evidence>
<evidence type="ECO:0000313" key="3">
    <source>
        <dbReference type="Proteomes" id="UP001497392"/>
    </source>
</evidence>
<dbReference type="Proteomes" id="UP001497392">
    <property type="component" value="Unassembled WGS sequence"/>
</dbReference>
<dbReference type="EMBL" id="CAXHTA020000002">
    <property type="protein sequence ID" value="CAL5219406.1"/>
    <property type="molecule type" value="Genomic_DNA"/>
</dbReference>
<sequence>MSAPVFGVFFVGRSYPIADSNFVRNDATHWLLDVGATVTREYAELKEVSLFLAQPNVLPPGQALGLYISVSGEWQWRGFVSNDHPSEVMPLQWPEISGGSLTGTNHPAVQLGVSLEPLEEVVQREGTKLASRQEFAKRVALDLFRFMESFNKGVQGDTLILPTNCLELWFQKFDSKFRRNPEFLMTSGEKAP</sequence>
<protein>
    <submittedName>
        <fullName evidence="2">G1234 protein</fullName>
    </submittedName>
</protein>
<dbReference type="InterPro" id="IPR048364">
    <property type="entry name" value="Hikeshi-like_C"/>
</dbReference>
<name>A0ABP1FHN2_9CHLO</name>
<dbReference type="Pfam" id="PF21057">
    <property type="entry name" value="Hikeshi-like_C"/>
    <property type="match status" value="1"/>
</dbReference>
<gene>
    <name evidence="2" type="primary">g1234</name>
    <name evidence="2" type="ORF">VP750_LOCUS1065</name>
</gene>
<evidence type="ECO:0000259" key="1">
    <source>
        <dbReference type="Pfam" id="PF21057"/>
    </source>
</evidence>
<dbReference type="InterPro" id="IPR031318">
    <property type="entry name" value="OPI10"/>
</dbReference>
<dbReference type="PANTHER" id="PTHR12925:SF0">
    <property type="entry name" value="PROTEIN HIKESHI"/>
    <property type="match status" value="1"/>
</dbReference>
<dbReference type="PANTHER" id="PTHR12925">
    <property type="entry name" value="HIKESHI FAMILY MEMBER"/>
    <property type="match status" value="1"/>
</dbReference>
<feature type="domain" description="Hikeshi-like C-terminal" evidence="1">
    <location>
        <begin position="133"/>
        <end position="185"/>
    </location>
</feature>
<reference evidence="2 3" key="1">
    <citation type="submission" date="2024-06" db="EMBL/GenBank/DDBJ databases">
        <authorList>
            <person name="Kraege A."/>
            <person name="Thomma B."/>
        </authorList>
    </citation>
    <scope>NUCLEOTIDE SEQUENCE [LARGE SCALE GENOMIC DNA]</scope>
</reference>